<protein>
    <submittedName>
        <fullName evidence="2">Uncharacterized protein</fullName>
    </submittedName>
</protein>
<dbReference type="Proteomes" id="UP000007879">
    <property type="component" value="Unassembled WGS sequence"/>
</dbReference>
<evidence type="ECO:0000256" key="1">
    <source>
        <dbReference type="SAM" id="MobiDB-lite"/>
    </source>
</evidence>
<evidence type="ECO:0000313" key="3">
    <source>
        <dbReference type="Proteomes" id="UP000007879"/>
    </source>
</evidence>
<feature type="compositionally biased region" description="Acidic residues" evidence="1">
    <location>
        <begin position="147"/>
        <end position="163"/>
    </location>
</feature>
<dbReference type="AlphaFoldDB" id="A0AAN0JMF3"/>
<feature type="compositionally biased region" description="Polar residues" evidence="1">
    <location>
        <begin position="373"/>
        <end position="385"/>
    </location>
</feature>
<organism evidence="2 3">
    <name type="scientific">Amphimedon queenslandica</name>
    <name type="common">Sponge</name>
    <dbReference type="NCBI Taxonomy" id="400682"/>
    <lineage>
        <taxon>Eukaryota</taxon>
        <taxon>Metazoa</taxon>
        <taxon>Porifera</taxon>
        <taxon>Demospongiae</taxon>
        <taxon>Heteroscleromorpha</taxon>
        <taxon>Haplosclerida</taxon>
        <taxon>Niphatidae</taxon>
        <taxon>Amphimedon</taxon>
    </lineage>
</organism>
<sequence>MREYLELKTKFADNEKYTAKLMKEKGQWSHTKETSTKEVQFDYMIPSMGGQFKFPPNTVLVSAVYAVSLSKPLLKRLKLEIQHCVDLRGRPDLAQYLKFAIAPMSTSSLPYQFSIVEGGEFSSNSGYGSIQRNKFCLVCILGEDSTNEDTEEGGDDYGSDSDVDTSSTPPGASGACKESTTKETNLPTNAVSFADTITTPNTDHVNKVHSTGVKEAMTYAGLIYYQEKGVEDLVVFAAARDLNALIEFIKSDFPGAERGQHVYFCFEDNDGCIELKFDTPQEKDITGWTIDPHIKPCRLHRCVVNRFGEANYPLPPSCLISILASPDAVPTLHYSIPLEGVADPVSLYIHRSLQRNPPPPPSTDPTTSSSSSNPITEATPSSTGGASAPATDDVERVKKIINDVLVSHFAVLNDLKMSLSDLGNQLFASGLISDEVRETRSMEKFIGEFKASFNFMDEMSEIQDHCKKFLNSFIAVRGGYANAAKFLRKKWIGAIKTKLGIDFILDI</sequence>
<accession>A0AAN0JMF3</accession>
<dbReference type="KEGG" id="aqu:109586223"/>
<feature type="region of interest" description="Disordered" evidence="1">
    <location>
        <begin position="147"/>
        <end position="182"/>
    </location>
</feature>
<name>A0AAN0JMF3_AMPQE</name>
<dbReference type="RefSeq" id="XP_019857953.1">
    <property type="nucleotide sequence ID" value="XM_020002394.1"/>
</dbReference>
<reference evidence="3" key="1">
    <citation type="journal article" date="2010" name="Nature">
        <title>The Amphimedon queenslandica genome and the evolution of animal complexity.</title>
        <authorList>
            <person name="Srivastava M."/>
            <person name="Simakov O."/>
            <person name="Chapman J."/>
            <person name="Fahey B."/>
            <person name="Gauthier M.E."/>
            <person name="Mitros T."/>
            <person name="Richards G.S."/>
            <person name="Conaco C."/>
            <person name="Dacre M."/>
            <person name="Hellsten U."/>
            <person name="Larroux C."/>
            <person name="Putnam N.H."/>
            <person name="Stanke M."/>
            <person name="Adamska M."/>
            <person name="Darling A."/>
            <person name="Degnan S.M."/>
            <person name="Oakley T.H."/>
            <person name="Plachetzki D.C."/>
            <person name="Zhai Y."/>
            <person name="Adamski M."/>
            <person name="Calcino A."/>
            <person name="Cummins S.F."/>
            <person name="Goodstein D.M."/>
            <person name="Harris C."/>
            <person name="Jackson D.J."/>
            <person name="Leys S.P."/>
            <person name="Shu S."/>
            <person name="Woodcroft B.J."/>
            <person name="Vervoort M."/>
            <person name="Kosik K.S."/>
            <person name="Manning G."/>
            <person name="Degnan B.M."/>
            <person name="Rokhsar D.S."/>
        </authorList>
    </citation>
    <scope>NUCLEOTIDE SEQUENCE [LARGE SCALE GENOMIC DNA]</scope>
</reference>
<reference evidence="2" key="2">
    <citation type="submission" date="2024-06" db="UniProtKB">
        <authorList>
            <consortium name="EnsemblMetazoa"/>
        </authorList>
    </citation>
    <scope>IDENTIFICATION</scope>
</reference>
<keyword evidence="3" id="KW-1185">Reference proteome</keyword>
<dbReference type="GeneID" id="109586223"/>
<feature type="region of interest" description="Disordered" evidence="1">
    <location>
        <begin position="351"/>
        <end position="391"/>
    </location>
</feature>
<evidence type="ECO:0000313" key="2">
    <source>
        <dbReference type="EnsemblMetazoa" id="XP_019857953.1"/>
    </source>
</evidence>
<dbReference type="EnsemblMetazoa" id="XM_020002394.1">
    <property type="protein sequence ID" value="XP_019857953.1"/>
    <property type="gene ID" value="LOC109586223"/>
</dbReference>
<proteinExistence type="predicted"/>